<dbReference type="AlphaFoldDB" id="A0A7T4DJH0"/>
<feature type="domain" description="Fumarate lyase N-terminal" evidence="3">
    <location>
        <begin position="31"/>
        <end position="304"/>
    </location>
</feature>
<dbReference type="PANTHER" id="PTHR43172:SF2">
    <property type="entry name" value="ADENYLOSUCCINATE LYASE C-TERMINAL DOMAIN-CONTAINING PROTEIN"/>
    <property type="match status" value="1"/>
</dbReference>
<dbReference type="Gene3D" id="1.10.275.10">
    <property type="entry name" value="Fumarase/aspartase (N-terminal domain)"/>
    <property type="match status" value="1"/>
</dbReference>
<evidence type="ECO:0000313" key="5">
    <source>
        <dbReference type="Proteomes" id="UP000595374"/>
    </source>
</evidence>
<dbReference type="Gene3D" id="1.20.200.10">
    <property type="entry name" value="Fumarase/aspartase (Central domain)"/>
    <property type="match status" value="1"/>
</dbReference>
<evidence type="ECO:0000259" key="3">
    <source>
        <dbReference type="Pfam" id="PF00206"/>
    </source>
</evidence>
<keyword evidence="1" id="KW-0456">Lyase</keyword>
<dbReference type="InterPro" id="IPR024083">
    <property type="entry name" value="Fumarase/histidase_N"/>
</dbReference>
<dbReference type="EMBL" id="CP065989">
    <property type="protein sequence ID" value="QQB15592.1"/>
    <property type="molecule type" value="Genomic_DNA"/>
</dbReference>
<comment type="similarity">
    <text evidence="2">Belongs to the class-II fumarase/aspartase family.</text>
</comment>
<protein>
    <submittedName>
        <fullName evidence="4">3-carboxy-cis,cis-muconate cycloisomerase</fullName>
    </submittedName>
</protein>
<organism evidence="4 5">
    <name type="scientific">Brevibacterium casei</name>
    <dbReference type="NCBI Taxonomy" id="33889"/>
    <lineage>
        <taxon>Bacteria</taxon>
        <taxon>Bacillati</taxon>
        <taxon>Actinomycetota</taxon>
        <taxon>Actinomycetes</taxon>
        <taxon>Micrococcales</taxon>
        <taxon>Brevibacteriaceae</taxon>
        <taxon>Brevibacterium</taxon>
    </lineage>
</organism>
<reference evidence="4 5" key="1">
    <citation type="submission" date="2020-12" db="EMBL/GenBank/DDBJ databases">
        <title>FDA dAtabase for Regulatory Grade micrObial Sequences (FDA-ARGOS): Supporting development and validation of Infectious Disease Dx tests.</title>
        <authorList>
            <person name="Sproer C."/>
            <person name="Gronow S."/>
            <person name="Severitt S."/>
            <person name="Schroder I."/>
            <person name="Tallon L."/>
            <person name="Sadzewicz L."/>
            <person name="Zhao X."/>
            <person name="Boylan J."/>
            <person name="Ott S."/>
            <person name="Bowen H."/>
            <person name="Vavikolanu K."/>
            <person name="Mehta A."/>
            <person name="Aluvathingal J."/>
            <person name="Nadendla S."/>
            <person name="Lowell S."/>
            <person name="Myers T."/>
            <person name="Yan Y."/>
            <person name="Sichtig H."/>
        </authorList>
    </citation>
    <scope>NUCLEOTIDE SEQUENCE [LARGE SCALE GENOMIC DNA]</scope>
    <source>
        <strain evidence="4 5">FDAARGOS_990</strain>
    </source>
</reference>
<accession>A0A7T4DJH0</accession>
<keyword evidence="4" id="KW-0413">Isomerase</keyword>
<name>A0A7T4DJH0_9MICO</name>
<proteinExistence type="inferred from homology"/>
<dbReference type="InterPro" id="IPR008948">
    <property type="entry name" value="L-Aspartase-like"/>
</dbReference>
<dbReference type="InterPro" id="IPR022761">
    <property type="entry name" value="Fumarate_lyase_N"/>
</dbReference>
<dbReference type="GO" id="GO:0016853">
    <property type="term" value="F:isomerase activity"/>
    <property type="evidence" value="ECO:0007669"/>
    <property type="project" value="UniProtKB-KW"/>
</dbReference>
<evidence type="ECO:0000313" key="4">
    <source>
        <dbReference type="EMBL" id="QQB15592.1"/>
    </source>
</evidence>
<dbReference type="PANTHER" id="PTHR43172">
    <property type="entry name" value="ADENYLOSUCCINATE LYASE"/>
    <property type="match status" value="1"/>
</dbReference>
<sequence length="451" mass="46790">MSRTRLLFAPGDLRGADSVDDAALVGAIGEVESAWVTAQASAGLVSADTRTAATGAVDAVTWELQADAEALAGLAADAESGGNPVIPFLTRVRARLTPEAGRALHRGLTSQDVMDSALGLLVTRTIAETRARLDVITEALRSLSEAHADTLCLARTLTQPALPTTFGLRVATWAAEVAEVAALTPRSDAVQVGGAAGTRAAIREFAGDRTEALLREFEVQLRGPDAALSPTPVPWHTDRVRVLTWATHFTQCVGVGSSIARNVLIGTRPEVGELALAATGGSSAMPQKTNPTVAVLLHRNGMRAPGLLATVATTGAEAVEERSDGAWHAEWPALSALMVLALSSLALLEEMVAGLSARPKAMRRNLDAAGPGIYGEKLTIVFGDRLSKDAITEILSGSGDPAELLGAALAATPGPVPDPAELEGYFAPSSYLGEAEGIRETIIRTTDPTTP</sequence>
<dbReference type="Pfam" id="PF00206">
    <property type="entry name" value="Lyase_1"/>
    <property type="match status" value="1"/>
</dbReference>
<dbReference type="Proteomes" id="UP000595374">
    <property type="component" value="Chromosome"/>
</dbReference>
<dbReference type="SUPFAM" id="SSF48557">
    <property type="entry name" value="L-aspartase-like"/>
    <property type="match status" value="1"/>
</dbReference>
<dbReference type="InterPro" id="IPR000362">
    <property type="entry name" value="Fumarate_lyase_fam"/>
</dbReference>
<dbReference type="GO" id="GO:0016829">
    <property type="term" value="F:lyase activity"/>
    <property type="evidence" value="ECO:0007669"/>
    <property type="project" value="UniProtKB-KW"/>
</dbReference>
<dbReference type="InterPro" id="IPR020557">
    <property type="entry name" value="Fumarate_lyase_CS"/>
</dbReference>
<dbReference type="PROSITE" id="PS00163">
    <property type="entry name" value="FUMARATE_LYASES"/>
    <property type="match status" value="1"/>
</dbReference>
<dbReference type="RefSeq" id="WP_137825177.1">
    <property type="nucleotide sequence ID" value="NZ_CP065989.1"/>
</dbReference>
<dbReference type="PRINTS" id="PR00149">
    <property type="entry name" value="FUMRATELYASE"/>
</dbReference>
<evidence type="ECO:0000256" key="2">
    <source>
        <dbReference type="ARBA" id="ARBA00034772"/>
    </source>
</evidence>
<gene>
    <name evidence="4" type="ORF">I6H47_06605</name>
</gene>
<evidence type="ECO:0000256" key="1">
    <source>
        <dbReference type="ARBA" id="ARBA00023239"/>
    </source>
</evidence>